<proteinExistence type="predicted"/>
<dbReference type="AlphaFoldDB" id="A0A366HYE0"/>
<protein>
    <submittedName>
        <fullName evidence="1">Uncharacterized protein</fullName>
    </submittedName>
</protein>
<accession>A0A366HYE0</accession>
<name>A0A366HYE0_9GAMM</name>
<gene>
    <name evidence="1" type="ORF">DES54_1435</name>
</gene>
<reference evidence="1 2" key="1">
    <citation type="submission" date="2018-06" db="EMBL/GenBank/DDBJ databases">
        <title>Genomic Encyclopedia of Type Strains, Phase IV (KMG-IV): sequencing the most valuable type-strain genomes for metagenomic binning, comparative biology and taxonomic classification.</title>
        <authorList>
            <person name="Goeker M."/>
        </authorList>
    </citation>
    <scope>NUCLEOTIDE SEQUENCE [LARGE SCALE GENOMIC DNA]</scope>
    <source>
        <strain evidence="1 2">DSM 30166</strain>
    </source>
</reference>
<organism evidence="1 2">
    <name type="scientific">Brenneria salicis ATCC 15712 = DSM 30166</name>
    <dbReference type="NCBI Taxonomy" id="714314"/>
    <lineage>
        <taxon>Bacteria</taxon>
        <taxon>Pseudomonadati</taxon>
        <taxon>Pseudomonadota</taxon>
        <taxon>Gammaproteobacteria</taxon>
        <taxon>Enterobacterales</taxon>
        <taxon>Pectobacteriaceae</taxon>
        <taxon>Brenneria</taxon>
    </lineage>
</organism>
<comment type="caution">
    <text evidence="1">The sequence shown here is derived from an EMBL/GenBank/DDBJ whole genome shotgun (WGS) entry which is preliminary data.</text>
</comment>
<dbReference type="EMBL" id="QNRY01000043">
    <property type="protein sequence ID" value="RBP59040.1"/>
    <property type="molecule type" value="Genomic_DNA"/>
</dbReference>
<evidence type="ECO:0000313" key="1">
    <source>
        <dbReference type="EMBL" id="RBP59040.1"/>
    </source>
</evidence>
<sequence>MRTLIIGSGFAPIHKKLKLLGYRLFIIPDPKRKLNLNEDNLYDGINFPENECDI</sequence>
<evidence type="ECO:0000313" key="2">
    <source>
        <dbReference type="Proteomes" id="UP000253046"/>
    </source>
</evidence>
<dbReference type="Proteomes" id="UP000253046">
    <property type="component" value="Unassembled WGS sequence"/>
</dbReference>
<keyword evidence="2" id="KW-1185">Reference proteome</keyword>